<keyword evidence="3" id="KW-1185">Reference proteome</keyword>
<dbReference type="Proteomes" id="UP000035682">
    <property type="component" value="Unplaced"/>
</dbReference>
<keyword evidence="1" id="KW-0732">Signal</keyword>
<dbReference type="WBParaSite" id="SRAE_2000420800.1">
    <property type="protein sequence ID" value="SRAE_2000420800.1"/>
    <property type="gene ID" value="WBGene00264437"/>
</dbReference>
<dbReference type="RefSeq" id="XP_024508760.1">
    <property type="nucleotide sequence ID" value="XM_024643050.1"/>
</dbReference>
<organism evidence="2">
    <name type="scientific">Strongyloides ratti</name>
    <name type="common">Parasitic roundworm</name>
    <dbReference type="NCBI Taxonomy" id="34506"/>
    <lineage>
        <taxon>Eukaryota</taxon>
        <taxon>Metazoa</taxon>
        <taxon>Ecdysozoa</taxon>
        <taxon>Nematoda</taxon>
        <taxon>Chromadorea</taxon>
        <taxon>Rhabditida</taxon>
        <taxon>Tylenchina</taxon>
        <taxon>Panagrolaimomorpha</taxon>
        <taxon>Strongyloidoidea</taxon>
        <taxon>Strongyloididae</taxon>
        <taxon>Strongyloides</taxon>
    </lineage>
</organism>
<accession>A0A090LPT6</accession>
<protein>
    <submittedName>
        <fullName evidence="2 4">Uncharacterized protein</fullName>
    </submittedName>
</protein>
<evidence type="ECO:0000313" key="3">
    <source>
        <dbReference type="Proteomes" id="UP000035682"/>
    </source>
</evidence>
<feature type="signal peptide" evidence="1">
    <location>
        <begin position="1"/>
        <end position="22"/>
    </location>
</feature>
<name>A0A090LPT6_STRRB</name>
<evidence type="ECO:0000313" key="2">
    <source>
        <dbReference type="EMBL" id="CEF69560.2"/>
    </source>
</evidence>
<reference evidence="4" key="2">
    <citation type="submission" date="2020-12" db="UniProtKB">
        <authorList>
            <consortium name="WormBaseParasite"/>
        </authorList>
    </citation>
    <scope>IDENTIFICATION</scope>
</reference>
<reference evidence="2 3" key="1">
    <citation type="submission" date="2014-09" db="EMBL/GenBank/DDBJ databases">
        <authorList>
            <person name="Martin A.A."/>
        </authorList>
    </citation>
    <scope>NUCLEOTIDE SEQUENCE</scope>
    <source>
        <strain evidence="3">ED321</strain>
        <strain evidence="2">ED321 Heterogonic</strain>
    </source>
</reference>
<evidence type="ECO:0000313" key="5">
    <source>
        <dbReference type="WormBase" id="SRAE_2000420800"/>
    </source>
</evidence>
<dbReference type="WormBase" id="SRAE_2000420800">
    <property type="protein sequence ID" value="SRP10997"/>
    <property type="gene ID" value="WBGene00264437"/>
</dbReference>
<dbReference type="CTD" id="36381930"/>
<dbReference type="AlphaFoldDB" id="A0A090LPT6"/>
<dbReference type="EMBL" id="LN609529">
    <property type="protein sequence ID" value="CEF69560.2"/>
    <property type="molecule type" value="Genomic_DNA"/>
</dbReference>
<evidence type="ECO:0000256" key="1">
    <source>
        <dbReference type="SAM" id="SignalP"/>
    </source>
</evidence>
<feature type="chain" id="PRO_5015031114" evidence="1">
    <location>
        <begin position="23"/>
        <end position="119"/>
    </location>
</feature>
<sequence length="119" mass="14193">MKHLNIITIILCIVLILDFCHGMGIKCSFKNRKKDVRYCLLSMCVKESIFHTFVNFQKTAVKNLLYGTYYGRWPLVMKILKMNVIARKYIDQTIIHKFIFKNCKEIDYKDPTYVVFTLR</sequence>
<proteinExistence type="predicted"/>
<evidence type="ECO:0000313" key="4">
    <source>
        <dbReference type="WBParaSite" id="SRAE_2000420800.1"/>
    </source>
</evidence>
<gene>
    <name evidence="2 4 5" type="ORF">SRAE_2000420800</name>
</gene>
<dbReference type="GeneID" id="36381930"/>